<name>A0AAQ3PYW2_9LILI</name>
<keyword evidence="4" id="KW-0735">Signal-anchor</keyword>
<feature type="domain" description="Trichome birefringence-like N-terminal" evidence="9">
    <location>
        <begin position="91"/>
        <end position="145"/>
    </location>
</feature>
<evidence type="ECO:0000313" key="11">
    <source>
        <dbReference type="Proteomes" id="UP001327560"/>
    </source>
</evidence>
<gene>
    <name evidence="10" type="ORF">Cni_G00065</name>
</gene>
<dbReference type="PANTHER" id="PTHR32285:SF38">
    <property type="entry name" value="OS01G0614300 PROTEIN"/>
    <property type="match status" value="1"/>
</dbReference>
<evidence type="ECO:0000256" key="5">
    <source>
        <dbReference type="ARBA" id="ARBA00022989"/>
    </source>
</evidence>
<evidence type="ECO:0000313" key="10">
    <source>
        <dbReference type="EMBL" id="WOK91374.1"/>
    </source>
</evidence>
<comment type="subcellular location">
    <subcellularLocation>
        <location evidence="1">Golgi apparatus membrane</location>
        <topology evidence="1">Single-pass type II membrane protein</topology>
    </subcellularLocation>
</comment>
<evidence type="ECO:0000256" key="7">
    <source>
        <dbReference type="ARBA" id="ARBA00023136"/>
    </source>
</evidence>
<dbReference type="Pfam" id="PF14416">
    <property type="entry name" value="PMR5N"/>
    <property type="match status" value="1"/>
</dbReference>
<reference evidence="10 11" key="1">
    <citation type="submission" date="2023-10" db="EMBL/GenBank/DDBJ databases">
        <title>Chromosome-scale genome assembly provides insights into flower coloration mechanisms of Canna indica.</title>
        <authorList>
            <person name="Li C."/>
        </authorList>
    </citation>
    <scope>NUCLEOTIDE SEQUENCE [LARGE SCALE GENOMIC DNA]</scope>
    <source>
        <tissue evidence="10">Flower</tissue>
    </source>
</reference>
<dbReference type="Proteomes" id="UP001327560">
    <property type="component" value="Chromosome 1"/>
</dbReference>
<accession>A0AAQ3PYW2</accession>
<dbReference type="EMBL" id="CP136890">
    <property type="protein sequence ID" value="WOK91374.1"/>
    <property type="molecule type" value="Genomic_DNA"/>
</dbReference>
<evidence type="ECO:0000256" key="3">
    <source>
        <dbReference type="ARBA" id="ARBA00022692"/>
    </source>
</evidence>
<evidence type="ECO:0000256" key="1">
    <source>
        <dbReference type="ARBA" id="ARBA00004323"/>
    </source>
</evidence>
<dbReference type="InterPro" id="IPR026057">
    <property type="entry name" value="TBL_C"/>
</dbReference>
<dbReference type="Pfam" id="PF13839">
    <property type="entry name" value="PC-Esterase"/>
    <property type="match status" value="1"/>
</dbReference>
<evidence type="ECO:0008006" key="12">
    <source>
        <dbReference type="Google" id="ProtNLM"/>
    </source>
</evidence>
<evidence type="ECO:0000259" key="8">
    <source>
        <dbReference type="Pfam" id="PF13839"/>
    </source>
</evidence>
<dbReference type="PANTHER" id="PTHR32285">
    <property type="entry name" value="PROTEIN TRICHOME BIREFRINGENCE-LIKE 9-RELATED"/>
    <property type="match status" value="1"/>
</dbReference>
<dbReference type="GO" id="GO:1990538">
    <property type="term" value="F:xylan O-acetyltransferase activity"/>
    <property type="evidence" value="ECO:0007669"/>
    <property type="project" value="UniProtKB-ARBA"/>
</dbReference>
<sequence>MESLPPPPVYRNCLLCTLAGFLGFLLLSYSLQKAFRPTTTVASFPNLDLDSSVGLPSTTLTNAQITGDLNSSQVIAQVTTKEAVIGTKEEKKCDIFDGRWIYDRKQYPLYQSRRCPFLSDQVSCRKNGRPDANYERWRWQPNACDLPRLDGRDMLERWRGKRVVIIGDSLNRNMWESLACILYSAVGRKRAHVQVHSSEYKIFRALDYDCSVEFLWSPFLVQLKQREDGAKILQLDNLPGEAPRWLGADVMVFNTGHWWTHAGKTRAWDYFENKEQLFENMDTHVAFDRALRTWSRWVDRNVDQRKTIVFFRSISPEHKRESLQWCYNQTRPFTDETYVQRFPRSMVSLVEKTIKEMRSRVRYLNITALSEYRRDAHTAIYTSRQGKLLTSEQRMEPARYADCSHWFLSRLCFTIFFTALLHSLNCCLPAEPLESDKYCSV</sequence>
<keyword evidence="7" id="KW-0472">Membrane</keyword>
<keyword evidence="6" id="KW-0333">Golgi apparatus</keyword>
<evidence type="ECO:0000256" key="2">
    <source>
        <dbReference type="ARBA" id="ARBA00007727"/>
    </source>
</evidence>
<organism evidence="10 11">
    <name type="scientific">Canna indica</name>
    <name type="common">Indian-shot</name>
    <dbReference type="NCBI Taxonomy" id="4628"/>
    <lineage>
        <taxon>Eukaryota</taxon>
        <taxon>Viridiplantae</taxon>
        <taxon>Streptophyta</taxon>
        <taxon>Embryophyta</taxon>
        <taxon>Tracheophyta</taxon>
        <taxon>Spermatophyta</taxon>
        <taxon>Magnoliopsida</taxon>
        <taxon>Liliopsida</taxon>
        <taxon>Zingiberales</taxon>
        <taxon>Cannaceae</taxon>
        <taxon>Canna</taxon>
    </lineage>
</organism>
<evidence type="ECO:0000256" key="6">
    <source>
        <dbReference type="ARBA" id="ARBA00023034"/>
    </source>
</evidence>
<comment type="similarity">
    <text evidence="2">Belongs to the PC-esterase family. TBL subfamily.</text>
</comment>
<keyword evidence="11" id="KW-1185">Reference proteome</keyword>
<evidence type="ECO:0000259" key="9">
    <source>
        <dbReference type="Pfam" id="PF14416"/>
    </source>
</evidence>
<dbReference type="InterPro" id="IPR029962">
    <property type="entry name" value="TBL"/>
</dbReference>
<dbReference type="InterPro" id="IPR025846">
    <property type="entry name" value="TBL_N"/>
</dbReference>
<proteinExistence type="inferred from homology"/>
<keyword evidence="5" id="KW-1133">Transmembrane helix</keyword>
<feature type="domain" description="Trichome birefringence-like C-terminal" evidence="8">
    <location>
        <begin position="146"/>
        <end position="408"/>
    </location>
</feature>
<keyword evidence="3" id="KW-0812">Transmembrane</keyword>
<dbReference type="GO" id="GO:0000139">
    <property type="term" value="C:Golgi membrane"/>
    <property type="evidence" value="ECO:0007669"/>
    <property type="project" value="UniProtKB-SubCell"/>
</dbReference>
<protein>
    <recommendedName>
        <fullName evidence="12">Trichome birefringence-like N-terminal domain-containing protein</fullName>
    </recommendedName>
</protein>
<evidence type="ECO:0000256" key="4">
    <source>
        <dbReference type="ARBA" id="ARBA00022968"/>
    </source>
</evidence>
<dbReference type="AlphaFoldDB" id="A0AAQ3PYW2"/>